<dbReference type="PANTHER" id="PTHR43261:SF1">
    <property type="entry name" value="RIBOSOME-RELEASING FACTOR 2, MITOCHONDRIAL"/>
    <property type="match status" value="1"/>
</dbReference>
<dbReference type="InterPro" id="IPR048876">
    <property type="entry name" value="BipA_C"/>
</dbReference>
<dbReference type="Gene3D" id="2.40.50.250">
    <property type="entry name" value="bipa protein"/>
    <property type="match status" value="1"/>
</dbReference>
<dbReference type="AlphaFoldDB" id="A0A3S4HU29"/>
<dbReference type="Gene3D" id="3.30.70.240">
    <property type="match status" value="1"/>
</dbReference>
<reference evidence="7 8" key="1">
    <citation type="submission" date="2018-12" db="EMBL/GenBank/DDBJ databases">
        <authorList>
            <consortium name="Pathogen Informatics"/>
        </authorList>
    </citation>
    <scope>NUCLEOTIDE SEQUENCE [LARGE SCALE GENOMIC DNA]</scope>
    <source>
        <strain evidence="7 8">NCTC13635</strain>
    </source>
</reference>
<evidence type="ECO:0000313" key="8">
    <source>
        <dbReference type="Proteomes" id="UP000282433"/>
    </source>
</evidence>
<dbReference type="EMBL" id="LR134162">
    <property type="protein sequence ID" value="VEB03312.1"/>
    <property type="molecule type" value="Genomic_DNA"/>
</dbReference>
<evidence type="ECO:0000256" key="2">
    <source>
        <dbReference type="ARBA" id="ARBA00022917"/>
    </source>
</evidence>
<dbReference type="GO" id="GO:0006412">
    <property type="term" value="P:translation"/>
    <property type="evidence" value="ECO:0007669"/>
    <property type="project" value="UniProtKB-KW"/>
</dbReference>
<keyword evidence="3" id="KW-0342">GTP-binding</keyword>
<dbReference type="InterPro" id="IPR035647">
    <property type="entry name" value="EFG_III/V"/>
</dbReference>
<feature type="region of interest" description="Disordered" evidence="4">
    <location>
        <begin position="1"/>
        <end position="20"/>
    </location>
</feature>
<keyword evidence="1" id="KW-0547">Nucleotide-binding</keyword>
<name>A0A3S4HU29_KLEPN</name>
<evidence type="ECO:0000256" key="4">
    <source>
        <dbReference type="SAM" id="MobiDB-lite"/>
    </source>
</evidence>
<dbReference type="Pfam" id="PF00679">
    <property type="entry name" value="EFG_C"/>
    <property type="match status" value="1"/>
</dbReference>
<dbReference type="Gene3D" id="3.30.70.870">
    <property type="entry name" value="Elongation Factor G (Translational Gtpase), domain 3"/>
    <property type="match status" value="1"/>
</dbReference>
<dbReference type="GO" id="GO:0005525">
    <property type="term" value="F:GTP binding"/>
    <property type="evidence" value="ECO:0007669"/>
    <property type="project" value="UniProtKB-KW"/>
</dbReference>
<feature type="domain" description="TypA/BipA C-terminal" evidence="6">
    <location>
        <begin position="183"/>
        <end position="291"/>
    </location>
</feature>
<dbReference type="InterPro" id="IPR042116">
    <property type="entry name" value="TypA/BipA_C"/>
</dbReference>
<evidence type="ECO:0000313" key="7">
    <source>
        <dbReference type="EMBL" id="VEB03312.1"/>
    </source>
</evidence>
<feature type="domain" description="Elongation factor EFG" evidence="5">
    <location>
        <begin position="95"/>
        <end position="175"/>
    </location>
</feature>
<protein>
    <submittedName>
        <fullName evidence="7">GTP-binding protein TypA/BipA</fullName>
    </submittedName>
</protein>
<evidence type="ECO:0000256" key="1">
    <source>
        <dbReference type="ARBA" id="ARBA00022741"/>
    </source>
</evidence>
<evidence type="ECO:0000256" key="3">
    <source>
        <dbReference type="ARBA" id="ARBA00023134"/>
    </source>
</evidence>
<organism evidence="7 8">
    <name type="scientific">Klebsiella pneumoniae</name>
    <dbReference type="NCBI Taxonomy" id="573"/>
    <lineage>
        <taxon>Bacteria</taxon>
        <taxon>Pseudomonadati</taxon>
        <taxon>Pseudomonadota</taxon>
        <taxon>Gammaproteobacteria</taxon>
        <taxon>Enterobacterales</taxon>
        <taxon>Enterobacteriaceae</taxon>
        <taxon>Klebsiella/Raoultella group</taxon>
        <taxon>Klebsiella</taxon>
        <taxon>Klebsiella pneumoniae complex</taxon>
    </lineage>
</organism>
<dbReference type="FunFam" id="2.40.50.250:FF:000001">
    <property type="entry name" value="GTP-binding protein TypA"/>
    <property type="match status" value="1"/>
</dbReference>
<dbReference type="FunFam" id="3.30.70.240:FF:000002">
    <property type="entry name" value="GTP-binding protein TypA"/>
    <property type="match status" value="1"/>
</dbReference>
<dbReference type="PANTHER" id="PTHR43261">
    <property type="entry name" value="TRANSLATION ELONGATION FACTOR G-RELATED"/>
    <property type="match status" value="1"/>
</dbReference>
<dbReference type="InterPro" id="IPR000640">
    <property type="entry name" value="EFG_V-like"/>
</dbReference>
<dbReference type="GO" id="GO:0017111">
    <property type="term" value="F:ribonucleoside triphosphate phosphatase activity"/>
    <property type="evidence" value="ECO:0007669"/>
    <property type="project" value="UniProtKB-ARBA"/>
</dbReference>
<dbReference type="InterPro" id="IPR035651">
    <property type="entry name" value="BipA_V"/>
</dbReference>
<dbReference type="Pfam" id="PF21018">
    <property type="entry name" value="BipA_C"/>
    <property type="match status" value="1"/>
</dbReference>
<keyword evidence="2" id="KW-0648">Protein biosynthesis</keyword>
<sequence>MSRPFPCSSTSTPLRSAGKEGKFVTSRQILDRLNKELVHNVALRVEETEDADAFRVSGRGELHLSVLIENMRREGFEMAVSRPKVIFREIDGRKQEPFENVTLDVEEQHQGSVMQALGERKGDLKNMNPDGKGRVRLDYVIPSRGLIGFRSEFMTMTSGTGLLYSTFSHYDDVRPGEVGQRNNGVLISNGQGKAVAFALFGLQDRGKLFLGHGAEVYEGQIIGIHSRSNDLTVNCLTGKKLTNMRASGTDEATVLVPPVKMTLEQALEFIDDDELVEVTPTSIRIRKRHLTENDRKRAMRGAKEE</sequence>
<accession>A0A3S4HU29</accession>
<dbReference type="GO" id="GO:0032790">
    <property type="term" value="P:ribosome disassembly"/>
    <property type="evidence" value="ECO:0007669"/>
    <property type="project" value="TreeGrafter"/>
</dbReference>
<dbReference type="CDD" id="cd03710">
    <property type="entry name" value="BipA_TypA_C"/>
    <property type="match status" value="1"/>
</dbReference>
<dbReference type="SUPFAM" id="SSF54980">
    <property type="entry name" value="EF-G C-terminal domain-like"/>
    <property type="match status" value="2"/>
</dbReference>
<gene>
    <name evidence="7" type="primary">typA_1</name>
    <name evidence="7" type="ORF">NCTC13635_03541</name>
</gene>
<dbReference type="Proteomes" id="UP000282433">
    <property type="component" value="Chromosome"/>
</dbReference>
<evidence type="ECO:0000259" key="5">
    <source>
        <dbReference type="Pfam" id="PF00679"/>
    </source>
</evidence>
<evidence type="ECO:0000259" key="6">
    <source>
        <dbReference type="Pfam" id="PF21018"/>
    </source>
</evidence>
<dbReference type="FunFam" id="3.30.70.870:FF:000003">
    <property type="entry name" value="GTP-binding protein TypA"/>
    <property type="match status" value="1"/>
</dbReference>
<proteinExistence type="predicted"/>